<evidence type="ECO:0000313" key="3">
    <source>
        <dbReference type="Proteomes" id="UP000008461"/>
    </source>
</evidence>
<keyword evidence="1" id="KW-1133">Transmembrane helix</keyword>
<organism evidence="2 3">
    <name type="scientific">Haliscomenobacter hydrossis (strain ATCC 27775 / DSM 1100 / LMG 10767 / O)</name>
    <dbReference type="NCBI Taxonomy" id="760192"/>
    <lineage>
        <taxon>Bacteria</taxon>
        <taxon>Pseudomonadati</taxon>
        <taxon>Bacteroidota</taxon>
        <taxon>Saprospiria</taxon>
        <taxon>Saprospirales</taxon>
        <taxon>Haliscomenobacteraceae</taxon>
        <taxon>Haliscomenobacter</taxon>
    </lineage>
</organism>
<name>F4KZB4_HALH1</name>
<evidence type="ECO:0000313" key="2">
    <source>
        <dbReference type="EMBL" id="AEE48409.1"/>
    </source>
</evidence>
<dbReference type="KEGG" id="hhy:Halhy_0499"/>
<accession>F4KZB4</accession>
<dbReference type="EMBL" id="CP002691">
    <property type="protein sequence ID" value="AEE48409.1"/>
    <property type="molecule type" value="Genomic_DNA"/>
</dbReference>
<dbReference type="Proteomes" id="UP000008461">
    <property type="component" value="Chromosome"/>
</dbReference>
<evidence type="ECO:0000256" key="1">
    <source>
        <dbReference type="SAM" id="Phobius"/>
    </source>
</evidence>
<reference evidence="2 3" key="1">
    <citation type="journal article" date="2011" name="Stand. Genomic Sci.">
        <title>Complete genome sequence of Haliscomenobacter hydrossis type strain (O).</title>
        <authorList>
            <consortium name="US DOE Joint Genome Institute (JGI-PGF)"/>
            <person name="Daligault H."/>
            <person name="Lapidus A."/>
            <person name="Zeytun A."/>
            <person name="Nolan M."/>
            <person name="Lucas S."/>
            <person name="Del Rio T.G."/>
            <person name="Tice H."/>
            <person name="Cheng J.F."/>
            <person name="Tapia R."/>
            <person name="Han C."/>
            <person name="Goodwin L."/>
            <person name="Pitluck S."/>
            <person name="Liolios K."/>
            <person name="Pagani I."/>
            <person name="Ivanova N."/>
            <person name="Huntemann M."/>
            <person name="Mavromatis K."/>
            <person name="Mikhailova N."/>
            <person name="Pati A."/>
            <person name="Chen A."/>
            <person name="Palaniappan K."/>
            <person name="Land M."/>
            <person name="Hauser L."/>
            <person name="Brambilla E.M."/>
            <person name="Rohde M."/>
            <person name="Verbarg S."/>
            <person name="Goker M."/>
            <person name="Bristow J."/>
            <person name="Eisen J.A."/>
            <person name="Markowitz V."/>
            <person name="Hugenholtz P."/>
            <person name="Kyrpides N.C."/>
            <person name="Klenk H.P."/>
            <person name="Woyke T."/>
        </authorList>
    </citation>
    <scope>NUCLEOTIDE SEQUENCE [LARGE SCALE GENOMIC DNA]</scope>
    <source>
        <strain evidence="3">ATCC 27775 / DSM 1100 / LMG 10767 / O</strain>
    </source>
</reference>
<dbReference type="HOGENOM" id="CLU_213296_0_0_10"/>
<sequence length="53" mass="6204">MRLYAGLILFACFIGWALYRLLVKRDLGAHKIHLQVGLCFMSAWALIYWFLLS</sequence>
<proteinExistence type="predicted"/>
<keyword evidence="1" id="KW-0812">Transmembrane</keyword>
<dbReference type="AlphaFoldDB" id="F4KZB4"/>
<keyword evidence="1" id="KW-0472">Membrane</keyword>
<gene>
    <name evidence="2" type="ordered locus">Halhy_0499</name>
</gene>
<feature type="transmembrane region" description="Helical" evidence="1">
    <location>
        <begin position="34"/>
        <end position="51"/>
    </location>
</feature>
<keyword evidence="3" id="KW-1185">Reference proteome</keyword>
<reference key="2">
    <citation type="submission" date="2011-04" db="EMBL/GenBank/DDBJ databases">
        <title>Complete sequence of chromosome of Haliscomenobacter hydrossis DSM 1100.</title>
        <authorList>
            <consortium name="US DOE Joint Genome Institute (JGI-PGF)"/>
            <person name="Lucas S."/>
            <person name="Han J."/>
            <person name="Lapidus A."/>
            <person name="Bruce D."/>
            <person name="Goodwin L."/>
            <person name="Pitluck S."/>
            <person name="Peters L."/>
            <person name="Kyrpides N."/>
            <person name="Mavromatis K."/>
            <person name="Ivanova N."/>
            <person name="Ovchinnikova G."/>
            <person name="Pagani I."/>
            <person name="Daligault H."/>
            <person name="Detter J.C."/>
            <person name="Han C."/>
            <person name="Land M."/>
            <person name="Hauser L."/>
            <person name="Markowitz V."/>
            <person name="Cheng J.-F."/>
            <person name="Hugenholtz P."/>
            <person name="Woyke T."/>
            <person name="Wu D."/>
            <person name="Verbarg S."/>
            <person name="Frueling A."/>
            <person name="Brambilla E."/>
            <person name="Klenk H.-P."/>
            <person name="Eisen J.A."/>
        </authorList>
    </citation>
    <scope>NUCLEOTIDE SEQUENCE</scope>
    <source>
        <strain>DSM 1100</strain>
    </source>
</reference>
<feature type="transmembrane region" description="Helical" evidence="1">
    <location>
        <begin position="6"/>
        <end position="22"/>
    </location>
</feature>
<protein>
    <submittedName>
        <fullName evidence="2">Uncharacterized protein</fullName>
    </submittedName>
</protein>